<proteinExistence type="predicted"/>
<reference evidence="2" key="1">
    <citation type="journal article" date="2008" name="Insect Biochem. Mol. Biol.">
        <title>The genome of a lepidopteran model insect, the silkworm Bombyx mori.</title>
        <authorList>
            <consortium name="International Silkworm Genome Consortium"/>
        </authorList>
    </citation>
    <scope>NUCLEOTIDE SEQUENCE [LARGE SCALE GENOMIC DNA]</scope>
    <source>
        <strain evidence="2">p50T</strain>
    </source>
</reference>
<keyword evidence="2" id="KW-1185">Reference proteome</keyword>
<dbReference type="AlphaFoldDB" id="A0A8R2LYG8"/>
<dbReference type="EnsemblMetazoa" id="XM_038013694.1">
    <property type="protein sequence ID" value="XP_037869622.1"/>
    <property type="gene ID" value="LOC119629081"/>
</dbReference>
<sequence length="376" mass="43055">MGNRIQIVVSLSSDYSHYLLPSAGTTVPTISAARKSHVRRLHFGQVPLSPLFLLRGNLTFEDSISGRYHCPHYFCCEEITRSKTPFRAGTIVPTISAARKSHVRRLHFGQVPLSPLFLLRGNHTFEDSISGRYHCPHYFCCEEITRSKTPFRAGTIVPTISAARKSHVRRLHFGQVPLSPLFLLRGNHTFEDSISGRYHCPHYFCCEEITRSKTPFRAGTIVPTISAARKSHVRRLHFGQVPLSPLFLLRGNHTFEDSISGRYHCPHYFCCEEITRSKTPFRAGTIVPTISAARKSHVRRLHFGQVPLSPLFLLRGNHTFEDSISGRYHCPHYFCCEEITRSKTQLRKGRRALQSENTSKIYYLILKKNLYYLKTL</sequence>
<evidence type="ECO:0000313" key="2">
    <source>
        <dbReference type="Proteomes" id="UP000005204"/>
    </source>
</evidence>
<accession>A0A8R2LYG8</accession>
<evidence type="ECO:0000313" key="1">
    <source>
        <dbReference type="EnsemblMetazoa" id="XP_037869622.1"/>
    </source>
</evidence>
<name>A0A8R2LYG8_BOMMO</name>
<protein>
    <submittedName>
        <fullName evidence="1">Uncharacterized protein</fullName>
    </submittedName>
</protein>
<reference evidence="1" key="2">
    <citation type="submission" date="2022-06" db="UniProtKB">
        <authorList>
            <consortium name="EnsemblMetazoa"/>
        </authorList>
    </citation>
    <scope>IDENTIFICATION</scope>
    <source>
        <strain evidence="1">p50T (Dazao)</strain>
    </source>
</reference>
<organism evidence="1 2">
    <name type="scientific">Bombyx mori</name>
    <name type="common">Silk moth</name>
    <dbReference type="NCBI Taxonomy" id="7091"/>
    <lineage>
        <taxon>Eukaryota</taxon>
        <taxon>Metazoa</taxon>
        <taxon>Ecdysozoa</taxon>
        <taxon>Arthropoda</taxon>
        <taxon>Hexapoda</taxon>
        <taxon>Insecta</taxon>
        <taxon>Pterygota</taxon>
        <taxon>Neoptera</taxon>
        <taxon>Endopterygota</taxon>
        <taxon>Lepidoptera</taxon>
        <taxon>Glossata</taxon>
        <taxon>Ditrysia</taxon>
        <taxon>Bombycoidea</taxon>
        <taxon>Bombycidae</taxon>
        <taxon>Bombycinae</taxon>
        <taxon>Bombyx</taxon>
    </lineage>
</organism>
<dbReference type="Proteomes" id="UP000005204">
    <property type="component" value="Unassembled WGS sequence"/>
</dbReference>